<protein>
    <submittedName>
        <fullName evidence="1">Uncharacterized protein</fullName>
    </submittedName>
</protein>
<proteinExistence type="predicted"/>
<evidence type="ECO:0000313" key="2">
    <source>
        <dbReference type="Proteomes" id="UP001055072"/>
    </source>
</evidence>
<organism evidence="1 2">
    <name type="scientific">Irpex rosettiformis</name>
    <dbReference type="NCBI Taxonomy" id="378272"/>
    <lineage>
        <taxon>Eukaryota</taxon>
        <taxon>Fungi</taxon>
        <taxon>Dikarya</taxon>
        <taxon>Basidiomycota</taxon>
        <taxon>Agaricomycotina</taxon>
        <taxon>Agaricomycetes</taxon>
        <taxon>Polyporales</taxon>
        <taxon>Irpicaceae</taxon>
        <taxon>Irpex</taxon>
    </lineage>
</organism>
<dbReference type="EMBL" id="MU274926">
    <property type="protein sequence ID" value="KAI0086024.1"/>
    <property type="molecule type" value="Genomic_DNA"/>
</dbReference>
<accession>A0ACB8TW00</accession>
<keyword evidence="2" id="KW-1185">Reference proteome</keyword>
<comment type="caution">
    <text evidence="1">The sequence shown here is derived from an EMBL/GenBank/DDBJ whole genome shotgun (WGS) entry which is preliminary data.</text>
</comment>
<sequence>MASNNKTWIFGEFSQLGLEAPTFSDVDHCRSTAPLRRLWLVMKALFNRMLSGFTFKFLGSSQTSPTAESPRRRANDLVFQCPWTISQTLKREASVTNPYESPHKRRKMNDLPRGHTVAASSSHSEAEHYTLDSDSSLGKPEWPAMSSIYDHRTSMDVISQHASFSEIRLDLTPSRSPTPSLAFDIPSSDCDYDFAAPGDSVLLDYGDDSHLTTDREFPVNQFGIHRDKGLCDDPVINLERGMAVSRTAYSQEFEHQNVDSLARELPNPVLDFSLGVSVPSFDTSPSLACRFDFTSVDPVVFWSSSSGFERRISPHDCSTSPQARHTSQLPSASATTRTKPGAYSEIFFTDTKEAEFNRTPVLCPLPSDDVDACASQRSKTSTISLGVMSRIPGNVSPVSAFAHLDADMSTGLVSDLGYQDCSIALNVSHPQDIPPPIRPPGALPSRPSSPEPQRPRPVRPSSEWCESSYVTRSAIKGGVTAKAETASPAAFGSPATAYHPAACCKPEPTEPTSAHLSLLAPRASDSVPLLFVSSTSNSGAPKQEPSEGGLYDDLQNKTNGISLIEMNLRAKMLIANQNARLRIAPKTKLRMKTIYYDQHSLSLLFRRYYFDFDTSKEEKTSQRLYHNKREFVEGVQEGGRTKVALTIEKTMKKAVSLSAAMKELGQQYPRIFKRDEDEIKHTTLHPPRPNIYDLDSLIAFQGISWDTDGFAAMELSALPWLAFVGHEQRAQEQCIVAGSAEPRRRKWRPCKFEPPSVASYDVDLFVFLHSGMPLPDWFVSGKTVEPSELEGGSTVEEGYWYNIDALEEPSPLK</sequence>
<name>A0ACB8TW00_9APHY</name>
<reference evidence="1" key="1">
    <citation type="journal article" date="2021" name="Environ. Microbiol.">
        <title>Gene family expansions and transcriptome signatures uncover fungal adaptations to wood decay.</title>
        <authorList>
            <person name="Hage H."/>
            <person name="Miyauchi S."/>
            <person name="Viragh M."/>
            <person name="Drula E."/>
            <person name="Min B."/>
            <person name="Chaduli D."/>
            <person name="Navarro D."/>
            <person name="Favel A."/>
            <person name="Norest M."/>
            <person name="Lesage-Meessen L."/>
            <person name="Balint B."/>
            <person name="Merenyi Z."/>
            <person name="de Eugenio L."/>
            <person name="Morin E."/>
            <person name="Martinez A.T."/>
            <person name="Baldrian P."/>
            <person name="Stursova M."/>
            <person name="Martinez M.J."/>
            <person name="Novotny C."/>
            <person name="Magnuson J.K."/>
            <person name="Spatafora J.W."/>
            <person name="Maurice S."/>
            <person name="Pangilinan J."/>
            <person name="Andreopoulos W."/>
            <person name="LaButti K."/>
            <person name="Hundley H."/>
            <person name="Na H."/>
            <person name="Kuo A."/>
            <person name="Barry K."/>
            <person name="Lipzen A."/>
            <person name="Henrissat B."/>
            <person name="Riley R."/>
            <person name="Ahrendt S."/>
            <person name="Nagy L.G."/>
            <person name="Grigoriev I.V."/>
            <person name="Martin F."/>
            <person name="Rosso M.N."/>
        </authorList>
    </citation>
    <scope>NUCLEOTIDE SEQUENCE</scope>
    <source>
        <strain evidence="1">CBS 384.51</strain>
    </source>
</reference>
<evidence type="ECO:0000313" key="1">
    <source>
        <dbReference type="EMBL" id="KAI0086024.1"/>
    </source>
</evidence>
<gene>
    <name evidence="1" type="ORF">BDY19DRAFT_908556</name>
</gene>
<dbReference type="Proteomes" id="UP001055072">
    <property type="component" value="Unassembled WGS sequence"/>
</dbReference>